<evidence type="ECO:0000313" key="1">
    <source>
        <dbReference type="EMBL" id="GAM13375.1"/>
    </source>
</evidence>
<accession>A0A0A8X079</accession>
<sequence length="94" mass="10676">MVDRIILDGETILISHFEMDNTGGQRRIAAHFPVTSEDYHNVTTLLYKGEFDVHLPAKEITFRGKIVEYSTSVTNLYESGQVGTFQLTLLEVKE</sequence>
<evidence type="ECO:0000313" key="2">
    <source>
        <dbReference type="Proteomes" id="UP000031014"/>
    </source>
</evidence>
<dbReference type="AlphaFoldDB" id="A0A0A8X079"/>
<comment type="caution">
    <text evidence="1">The sequence shown here is derived from an EMBL/GenBank/DDBJ whole genome shotgun (WGS) entry which is preliminary data.</text>
</comment>
<dbReference type="Gene3D" id="2.40.30.80">
    <property type="entry name" value="YkvR-like"/>
    <property type="match status" value="1"/>
</dbReference>
<dbReference type="InterPro" id="IPR023105">
    <property type="entry name" value="YkvR-like_sf"/>
</dbReference>
<dbReference type="OrthoDB" id="2920197at2"/>
<dbReference type="STRING" id="1321606.SAMD00020551_1517"/>
<proteinExistence type="predicted"/>
<dbReference type="EMBL" id="BASE01000031">
    <property type="protein sequence ID" value="GAM13375.1"/>
    <property type="molecule type" value="Genomic_DNA"/>
</dbReference>
<keyword evidence="2" id="KW-1185">Reference proteome</keyword>
<protein>
    <submittedName>
        <fullName evidence="1">CDS_ID OB0456</fullName>
    </submittedName>
</protein>
<dbReference type="Proteomes" id="UP000031014">
    <property type="component" value="Unassembled WGS sequence"/>
</dbReference>
<name>A0A0A8X079_MESS1</name>
<organism evidence="1 2">
    <name type="scientific">Mesobacillus selenatarsenatis (strain DSM 18680 / JCM 14380 / FERM P-15431 / SF-1)</name>
    <dbReference type="NCBI Taxonomy" id="1321606"/>
    <lineage>
        <taxon>Bacteria</taxon>
        <taxon>Bacillati</taxon>
        <taxon>Bacillota</taxon>
        <taxon>Bacilli</taxon>
        <taxon>Bacillales</taxon>
        <taxon>Bacillaceae</taxon>
        <taxon>Mesobacillus</taxon>
    </lineage>
</organism>
<reference evidence="1 2" key="1">
    <citation type="submission" date="2013-06" db="EMBL/GenBank/DDBJ databases">
        <title>Whole genome shotgun sequence of Bacillus selenatarsenatis SF-1.</title>
        <authorList>
            <person name="Kuroda M."/>
            <person name="Sei K."/>
            <person name="Yamashita M."/>
            <person name="Ike M."/>
        </authorList>
    </citation>
    <scope>NUCLEOTIDE SEQUENCE [LARGE SCALE GENOMIC DNA]</scope>
    <source>
        <strain evidence="1 2">SF-1</strain>
    </source>
</reference>
<dbReference type="InterPro" id="IPR021596">
    <property type="entry name" value="DUF3219"/>
</dbReference>
<dbReference type="Pfam" id="PF11514">
    <property type="entry name" value="DUF3219"/>
    <property type="match status" value="1"/>
</dbReference>
<dbReference type="SUPFAM" id="SSF159173">
    <property type="entry name" value="YkvR-like"/>
    <property type="match status" value="1"/>
</dbReference>
<gene>
    <name evidence="1" type="ORF">SAMD00020551_1517</name>
</gene>